<dbReference type="AlphaFoldDB" id="A0A137P661"/>
<evidence type="ECO:0000259" key="5">
    <source>
        <dbReference type="PROSITE" id="PS50002"/>
    </source>
</evidence>
<evidence type="ECO:0000256" key="2">
    <source>
        <dbReference type="PROSITE-ProRule" id="PRU00192"/>
    </source>
</evidence>
<dbReference type="Gene3D" id="2.30.30.40">
    <property type="entry name" value="SH3 Domains"/>
    <property type="match status" value="1"/>
</dbReference>
<dbReference type="SMART" id="SM00326">
    <property type="entry name" value="SH3"/>
    <property type="match status" value="1"/>
</dbReference>
<name>A0A137P661_CONC2</name>
<evidence type="ECO:0000256" key="1">
    <source>
        <dbReference type="ARBA" id="ARBA00022443"/>
    </source>
</evidence>
<proteinExistence type="predicted"/>
<evidence type="ECO:0000256" key="4">
    <source>
        <dbReference type="SAM" id="Phobius"/>
    </source>
</evidence>
<keyword evidence="7" id="KW-1185">Reference proteome</keyword>
<evidence type="ECO:0000313" key="6">
    <source>
        <dbReference type="EMBL" id="KXN70421.1"/>
    </source>
</evidence>
<keyword evidence="4" id="KW-0812">Transmembrane</keyword>
<gene>
    <name evidence="6" type="ORF">CONCODRAFT_7047</name>
</gene>
<feature type="domain" description="SH3" evidence="5">
    <location>
        <begin position="286"/>
        <end position="347"/>
    </location>
</feature>
<keyword evidence="1 2" id="KW-0728">SH3 domain</keyword>
<dbReference type="Proteomes" id="UP000070444">
    <property type="component" value="Unassembled WGS sequence"/>
</dbReference>
<dbReference type="EMBL" id="KQ964503">
    <property type="protein sequence ID" value="KXN70421.1"/>
    <property type="molecule type" value="Genomic_DNA"/>
</dbReference>
<dbReference type="InterPro" id="IPR001452">
    <property type="entry name" value="SH3_domain"/>
</dbReference>
<keyword evidence="4" id="KW-1133">Transmembrane helix</keyword>
<dbReference type="SUPFAM" id="SSF50044">
    <property type="entry name" value="SH3-domain"/>
    <property type="match status" value="1"/>
</dbReference>
<dbReference type="OrthoDB" id="5340910at2759"/>
<dbReference type="PROSITE" id="PS50002">
    <property type="entry name" value="SH3"/>
    <property type="match status" value="1"/>
</dbReference>
<organism evidence="6 7">
    <name type="scientific">Conidiobolus coronatus (strain ATCC 28846 / CBS 209.66 / NRRL 28638)</name>
    <name type="common">Delacroixia coronata</name>
    <dbReference type="NCBI Taxonomy" id="796925"/>
    <lineage>
        <taxon>Eukaryota</taxon>
        <taxon>Fungi</taxon>
        <taxon>Fungi incertae sedis</taxon>
        <taxon>Zoopagomycota</taxon>
        <taxon>Entomophthoromycotina</taxon>
        <taxon>Entomophthoromycetes</taxon>
        <taxon>Entomophthorales</taxon>
        <taxon>Ancylistaceae</taxon>
        <taxon>Conidiobolus</taxon>
    </lineage>
</organism>
<feature type="transmembrane region" description="Helical" evidence="4">
    <location>
        <begin position="205"/>
        <end position="227"/>
    </location>
</feature>
<reference evidence="6 7" key="1">
    <citation type="journal article" date="2015" name="Genome Biol. Evol.">
        <title>Phylogenomic analyses indicate that early fungi evolved digesting cell walls of algal ancestors of land plants.</title>
        <authorList>
            <person name="Chang Y."/>
            <person name="Wang S."/>
            <person name="Sekimoto S."/>
            <person name="Aerts A.L."/>
            <person name="Choi C."/>
            <person name="Clum A."/>
            <person name="LaButti K.M."/>
            <person name="Lindquist E.A."/>
            <person name="Yee Ngan C."/>
            <person name="Ohm R.A."/>
            <person name="Salamov A.A."/>
            <person name="Grigoriev I.V."/>
            <person name="Spatafora J.W."/>
            <person name="Berbee M.L."/>
        </authorList>
    </citation>
    <scope>NUCLEOTIDE SEQUENCE [LARGE SCALE GENOMIC DNA]</scope>
    <source>
        <strain evidence="6 7">NRRL 28638</strain>
    </source>
</reference>
<dbReference type="Pfam" id="PF14604">
    <property type="entry name" value="SH3_9"/>
    <property type="match status" value="1"/>
</dbReference>
<sequence>MNFNSGGYNSLNAGPKHYILLLYMWVIAVPLILSDNTKPGCAKISDINLCEEYSSYKYNQYSKLSIDLINYLQQLNQIKTNWTRNINTESSTNPCAEYIVEYSKFIQPKICLRLIHDDCNTGIMNKLSDQTKQIAQSCISDLKELPKFSSYLKSNCSIEIPNSERIQEVCIQSSEMSHDANLNKIPKDDTQTNKNFQKNSPSNGILVKATIIAISSTIGLMILCLSIKSYLNWRKKKNKLEDWSSSSSYRKSNSAPDPFAKAKIAISMAQRSNDKFRETAAESILSLTDAVYAVHPFFARREDELSLKNGDLIQLHLEFDDGWALGSNVMDQTIGVFPMVCVMDPRDASTGDSSMQVVIPKRTSSREYSKPTPPTPSIMISPNSSIISTKDADNEKLVNEKEGSTTNLIVSDYLSPPPFSPRKN</sequence>
<keyword evidence="4" id="KW-0472">Membrane</keyword>
<protein>
    <recommendedName>
        <fullName evidence="5">SH3 domain-containing protein</fullName>
    </recommendedName>
</protein>
<dbReference type="InterPro" id="IPR036028">
    <property type="entry name" value="SH3-like_dom_sf"/>
</dbReference>
<feature type="compositionally biased region" description="Pro residues" evidence="3">
    <location>
        <begin position="415"/>
        <end position="424"/>
    </location>
</feature>
<feature type="region of interest" description="Disordered" evidence="3">
    <location>
        <begin position="348"/>
        <end position="386"/>
    </location>
</feature>
<accession>A0A137P661</accession>
<evidence type="ECO:0000256" key="3">
    <source>
        <dbReference type="SAM" id="MobiDB-lite"/>
    </source>
</evidence>
<feature type="region of interest" description="Disordered" evidence="3">
    <location>
        <begin position="400"/>
        <end position="424"/>
    </location>
</feature>
<evidence type="ECO:0000313" key="7">
    <source>
        <dbReference type="Proteomes" id="UP000070444"/>
    </source>
</evidence>
<feature type="compositionally biased region" description="Low complexity" evidence="3">
    <location>
        <begin position="377"/>
        <end position="386"/>
    </location>
</feature>